<proteinExistence type="predicted"/>
<dbReference type="GO" id="GO:0055085">
    <property type="term" value="P:transmembrane transport"/>
    <property type="evidence" value="ECO:0007669"/>
    <property type="project" value="InterPro"/>
</dbReference>
<organism evidence="2">
    <name type="scientific">bioreactor metagenome</name>
    <dbReference type="NCBI Taxonomy" id="1076179"/>
    <lineage>
        <taxon>unclassified sequences</taxon>
        <taxon>metagenomes</taxon>
        <taxon>ecological metagenomes</taxon>
    </lineage>
</organism>
<sequence>MDFSEVYTSLQQGTIDGQENPISVFESSKLNEVQKYVTLWDGVRDTTIWIMNTKKLESLSPENQAIITESAQEALQWGNDYLAGNEEEIIKKLEESGTVFTRLTDEEKEAFKTASAGIYDKYADEIGQDVIDLFRK</sequence>
<protein>
    <submittedName>
        <fullName evidence="2">2,3-diketo-L-gulonate-binding periplasmic protein YiaO</fullName>
    </submittedName>
</protein>
<dbReference type="GO" id="GO:0030246">
    <property type="term" value="F:carbohydrate binding"/>
    <property type="evidence" value="ECO:0007669"/>
    <property type="project" value="TreeGrafter"/>
</dbReference>
<dbReference type="Pfam" id="PF03480">
    <property type="entry name" value="DctP"/>
    <property type="match status" value="1"/>
</dbReference>
<dbReference type="Gene3D" id="3.40.190.170">
    <property type="entry name" value="Bacterial extracellular solute-binding protein, family 7"/>
    <property type="match status" value="1"/>
</dbReference>
<evidence type="ECO:0000313" key="2">
    <source>
        <dbReference type="EMBL" id="MPN09511.1"/>
    </source>
</evidence>
<dbReference type="AlphaFoldDB" id="A0A645F5G9"/>
<dbReference type="InterPro" id="IPR038404">
    <property type="entry name" value="TRAP_DctP_sf"/>
</dbReference>
<keyword evidence="1" id="KW-0732">Signal</keyword>
<dbReference type="PANTHER" id="PTHR33376:SF2">
    <property type="entry name" value="DICARBOXYLATE-BINDING PERIPLASMIC PROTEIN"/>
    <property type="match status" value="1"/>
</dbReference>
<evidence type="ECO:0000256" key="1">
    <source>
        <dbReference type="ARBA" id="ARBA00022729"/>
    </source>
</evidence>
<accession>A0A645F5G9</accession>
<dbReference type="PANTHER" id="PTHR33376">
    <property type="match status" value="1"/>
</dbReference>
<gene>
    <name evidence="2" type="primary">yiaO_14</name>
    <name evidence="2" type="ORF">SDC9_156801</name>
</gene>
<dbReference type="EMBL" id="VSSQ01055625">
    <property type="protein sequence ID" value="MPN09511.1"/>
    <property type="molecule type" value="Genomic_DNA"/>
</dbReference>
<reference evidence="2" key="1">
    <citation type="submission" date="2019-08" db="EMBL/GenBank/DDBJ databases">
        <authorList>
            <person name="Kucharzyk K."/>
            <person name="Murdoch R.W."/>
            <person name="Higgins S."/>
            <person name="Loffler F."/>
        </authorList>
    </citation>
    <scope>NUCLEOTIDE SEQUENCE</scope>
</reference>
<dbReference type="NCBIfam" id="NF037995">
    <property type="entry name" value="TRAP_S1"/>
    <property type="match status" value="1"/>
</dbReference>
<dbReference type="InterPro" id="IPR018389">
    <property type="entry name" value="DctP_fam"/>
</dbReference>
<name>A0A645F5G9_9ZZZZ</name>
<comment type="caution">
    <text evidence="2">The sequence shown here is derived from an EMBL/GenBank/DDBJ whole genome shotgun (WGS) entry which is preliminary data.</text>
</comment>